<dbReference type="InterPro" id="IPR058245">
    <property type="entry name" value="NreC/VraR/RcsB-like_REC"/>
</dbReference>
<organism evidence="6 7">
    <name type="scientific">Flavobacterium rakeshii</name>
    <dbReference type="NCBI Taxonomy" id="1038845"/>
    <lineage>
        <taxon>Bacteria</taxon>
        <taxon>Pseudomonadati</taxon>
        <taxon>Bacteroidota</taxon>
        <taxon>Flavobacteriia</taxon>
        <taxon>Flavobacteriales</taxon>
        <taxon>Flavobacteriaceae</taxon>
        <taxon>Flavobacterium</taxon>
    </lineage>
</organism>
<dbReference type="InterPro" id="IPR000792">
    <property type="entry name" value="Tscrpt_reg_LuxR_C"/>
</dbReference>
<dbReference type="Proteomes" id="UP000433945">
    <property type="component" value="Unassembled WGS sequence"/>
</dbReference>
<protein>
    <submittedName>
        <fullName evidence="6">Response regulator</fullName>
    </submittedName>
</protein>
<dbReference type="InterPro" id="IPR011006">
    <property type="entry name" value="CheY-like_superfamily"/>
</dbReference>
<feature type="modified residue" description="4-aspartylphosphate" evidence="3">
    <location>
        <position position="54"/>
    </location>
</feature>
<dbReference type="Pfam" id="PF00196">
    <property type="entry name" value="GerE"/>
    <property type="match status" value="1"/>
</dbReference>
<dbReference type="SMART" id="SM00421">
    <property type="entry name" value="HTH_LUXR"/>
    <property type="match status" value="1"/>
</dbReference>
<dbReference type="PROSITE" id="PS00622">
    <property type="entry name" value="HTH_LUXR_1"/>
    <property type="match status" value="1"/>
</dbReference>
<comment type="caution">
    <text evidence="6">The sequence shown here is derived from an EMBL/GenBank/DDBJ whole genome shotgun (WGS) entry which is preliminary data.</text>
</comment>
<dbReference type="SUPFAM" id="SSF46894">
    <property type="entry name" value="C-terminal effector domain of the bipartite response regulators"/>
    <property type="match status" value="1"/>
</dbReference>
<dbReference type="EMBL" id="WOWP01000050">
    <property type="protein sequence ID" value="MUV04540.1"/>
    <property type="molecule type" value="Genomic_DNA"/>
</dbReference>
<keyword evidence="2" id="KW-0238">DNA-binding</keyword>
<dbReference type="CDD" id="cd17535">
    <property type="entry name" value="REC_NarL-like"/>
    <property type="match status" value="1"/>
</dbReference>
<dbReference type="PANTHER" id="PTHR45566:SF2">
    <property type="entry name" value="NARL SUBFAMILY"/>
    <property type="match status" value="1"/>
</dbReference>
<evidence type="ECO:0000256" key="2">
    <source>
        <dbReference type="ARBA" id="ARBA00023125"/>
    </source>
</evidence>
<reference evidence="6 7" key="1">
    <citation type="submission" date="2019-12" db="EMBL/GenBank/DDBJ databases">
        <authorList>
            <person name="Sun J.-Q."/>
        </authorList>
    </citation>
    <scope>NUCLEOTIDE SEQUENCE [LARGE SCALE GENOMIC DNA]</scope>
    <source>
        <strain evidence="6 7">JCM 17928</strain>
    </source>
</reference>
<proteinExistence type="predicted"/>
<dbReference type="GO" id="GO:0000160">
    <property type="term" value="P:phosphorelay signal transduction system"/>
    <property type="evidence" value="ECO:0007669"/>
    <property type="project" value="InterPro"/>
</dbReference>
<evidence type="ECO:0000259" key="4">
    <source>
        <dbReference type="PROSITE" id="PS50043"/>
    </source>
</evidence>
<evidence type="ECO:0000256" key="1">
    <source>
        <dbReference type="ARBA" id="ARBA00022553"/>
    </source>
</evidence>
<dbReference type="Pfam" id="PF00072">
    <property type="entry name" value="Response_reg"/>
    <property type="match status" value="1"/>
</dbReference>
<evidence type="ECO:0000259" key="5">
    <source>
        <dbReference type="PROSITE" id="PS50110"/>
    </source>
</evidence>
<dbReference type="PROSITE" id="PS50043">
    <property type="entry name" value="HTH_LUXR_2"/>
    <property type="match status" value="1"/>
</dbReference>
<dbReference type="PRINTS" id="PR00038">
    <property type="entry name" value="HTHLUXR"/>
</dbReference>
<dbReference type="InterPro" id="IPR051015">
    <property type="entry name" value="EvgA-like"/>
</dbReference>
<dbReference type="InterPro" id="IPR016032">
    <property type="entry name" value="Sig_transdc_resp-reg_C-effctor"/>
</dbReference>
<dbReference type="PROSITE" id="PS50110">
    <property type="entry name" value="RESPONSE_REGULATORY"/>
    <property type="match status" value="1"/>
</dbReference>
<dbReference type="GO" id="GO:0006355">
    <property type="term" value="P:regulation of DNA-templated transcription"/>
    <property type="evidence" value="ECO:0007669"/>
    <property type="project" value="InterPro"/>
</dbReference>
<gene>
    <name evidence="6" type="ORF">GN157_12550</name>
</gene>
<sequence length="213" mass="24043">MLKIIITDDHPIVRQGITELINSEPSFTITGQFDDGQLLLQSSALVEADILFLDLNMPRTDGLKVLQQIRDKKIKVKTIVLTSYASEKLAAECRKLGASAYLLKTNNIENLILIIKDVMKGETFFETISTPISKEDNQFTYLDGFLQKYRLTKRETQIIKLICTGYSSSDIADKLALSAFTVQTHRKNIFRKLQLENSNTASLYDFASKNGLI</sequence>
<dbReference type="PANTHER" id="PTHR45566">
    <property type="entry name" value="HTH-TYPE TRANSCRIPTIONAL REGULATOR YHJB-RELATED"/>
    <property type="match status" value="1"/>
</dbReference>
<dbReference type="CDD" id="cd06170">
    <property type="entry name" value="LuxR_C_like"/>
    <property type="match status" value="1"/>
</dbReference>
<dbReference type="RefSeq" id="WP_157483765.1">
    <property type="nucleotide sequence ID" value="NZ_WOWP01000050.1"/>
</dbReference>
<dbReference type="Gene3D" id="3.40.50.2300">
    <property type="match status" value="1"/>
</dbReference>
<dbReference type="OrthoDB" id="9795108at2"/>
<feature type="domain" description="Response regulatory" evidence="5">
    <location>
        <begin position="3"/>
        <end position="119"/>
    </location>
</feature>
<dbReference type="SUPFAM" id="SSF52172">
    <property type="entry name" value="CheY-like"/>
    <property type="match status" value="1"/>
</dbReference>
<dbReference type="InterPro" id="IPR001789">
    <property type="entry name" value="Sig_transdc_resp-reg_receiver"/>
</dbReference>
<name>A0A6N8HFT3_9FLAO</name>
<dbReference type="GO" id="GO:0003677">
    <property type="term" value="F:DNA binding"/>
    <property type="evidence" value="ECO:0007669"/>
    <property type="project" value="UniProtKB-KW"/>
</dbReference>
<keyword evidence="7" id="KW-1185">Reference proteome</keyword>
<accession>A0A6N8HFT3</accession>
<feature type="domain" description="HTH luxR-type" evidence="4">
    <location>
        <begin position="144"/>
        <end position="211"/>
    </location>
</feature>
<dbReference type="SMART" id="SM00448">
    <property type="entry name" value="REC"/>
    <property type="match status" value="1"/>
</dbReference>
<keyword evidence="1 3" id="KW-0597">Phosphoprotein</keyword>
<dbReference type="AlphaFoldDB" id="A0A6N8HFT3"/>
<evidence type="ECO:0000313" key="7">
    <source>
        <dbReference type="Proteomes" id="UP000433945"/>
    </source>
</evidence>
<evidence type="ECO:0000313" key="6">
    <source>
        <dbReference type="EMBL" id="MUV04540.1"/>
    </source>
</evidence>
<evidence type="ECO:0000256" key="3">
    <source>
        <dbReference type="PROSITE-ProRule" id="PRU00169"/>
    </source>
</evidence>